<proteinExistence type="predicted"/>
<feature type="chain" id="PRO_5001632713" description="Ricin B lectin domain-containing protein" evidence="1">
    <location>
        <begin position="21"/>
        <end position="222"/>
    </location>
</feature>
<keyword evidence="1" id="KW-0732">Signal</keyword>
<keyword evidence="3" id="KW-1185">Reference proteome</keyword>
<evidence type="ECO:0000256" key="1">
    <source>
        <dbReference type="SAM" id="SignalP"/>
    </source>
</evidence>
<dbReference type="RefSeq" id="XP_013243786.1">
    <property type="nucleotide sequence ID" value="XM_013388332.1"/>
</dbReference>
<reference evidence="2 3" key="1">
    <citation type="submission" date="2014-05" db="EMBL/GenBank/DDBJ databases">
        <title>Draft genome sequence of a rare smut relative, Tilletiaria anomala UBC 951.</title>
        <authorList>
            <consortium name="DOE Joint Genome Institute"/>
            <person name="Toome M."/>
            <person name="Kuo A."/>
            <person name="Henrissat B."/>
            <person name="Lipzen A."/>
            <person name="Tritt A."/>
            <person name="Yoshinaga Y."/>
            <person name="Zane M."/>
            <person name="Barry K."/>
            <person name="Grigoriev I.V."/>
            <person name="Spatafora J.W."/>
            <person name="Aimea M.C."/>
        </authorList>
    </citation>
    <scope>NUCLEOTIDE SEQUENCE [LARGE SCALE GENOMIC DNA]</scope>
    <source>
        <strain evidence="2 3">UBC 951</strain>
    </source>
</reference>
<dbReference type="GeneID" id="25265636"/>
<comment type="caution">
    <text evidence="2">The sequence shown here is derived from an EMBL/GenBank/DDBJ whole genome shotgun (WGS) entry which is preliminary data.</text>
</comment>
<protein>
    <recommendedName>
        <fullName evidence="4">Ricin B lectin domain-containing protein</fullName>
    </recommendedName>
</protein>
<dbReference type="AlphaFoldDB" id="A0A066W8Q1"/>
<dbReference type="Proteomes" id="UP000027361">
    <property type="component" value="Unassembled WGS sequence"/>
</dbReference>
<evidence type="ECO:0008006" key="4">
    <source>
        <dbReference type="Google" id="ProtNLM"/>
    </source>
</evidence>
<dbReference type="InParanoid" id="A0A066W8Q1"/>
<evidence type="ECO:0000313" key="3">
    <source>
        <dbReference type="Proteomes" id="UP000027361"/>
    </source>
</evidence>
<dbReference type="HOGENOM" id="CLU_1246115_0_0_1"/>
<accession>A0A066W8Q1</accession>
<name>A0A066W8Q1_TILAU</name>
<sequence length="222" mass="23931">MHFALTAAISALLVASASVAVPTKRDQVKTYSTKYEAPLVLRSTQSDYKSHYASFNGDRDGSGHQILVTMHNGKPAPAETFKFLSVTSNVIGSSGFPSGCYGLGDSGGSECYGILQSTKNTNYCIAANVLKQSNARFIAVPCSYADDDSQLAQTWRLTSTPAGWSNSQPVNFTTVVAFYGHNFYNSPNESYTVKPGQTPNVKVELDYTTTASDYSLLLSDKL</sequence>
<dbReference type="EMBL" id="JMSN01000031">
    <property type="protein sequence ID" value="KDN47165.1"/>
    <property type="molecule type" value="Genomic_DNA"/>
</dbReference>
<evidence type="ECO:0000313" key="2">
    <source>
        <dbReference type="EMBL" id="KDN47165.1"/>
    </source>
</evidence>
<organism evidence="2 3">
    <name type="scientific">Tilletiaria anomala (strain ATCC 24038 / CBS 436.72 / UBC 951)</name>
    <dbReference type="NCBI Taxonomy" id="1037660"/>
    <lineage>
        <taxon>Eukaryota</taxon>
        <taxon>Fungi</taxon>
        <taxon>Dikarya</taxon>
        <taxon>Basidiomycota</taxon>
        <taxon>Ustilaginomycotina</taxon>
        <taxon>Exobasidiomycetes</taxon>
        <taxon>Georgefischeriales</taxon>
        <taxon>Tilletiariaceae</taxon>
        <taxon>Tilletiaria</taxon>
    </lineage>
</organism>
<feature type="signal peptide" evidence="1">
    <location>
        <begin position="1"/>
        <end position="20"/>
    </location>
</feature>
<gene>
    <name evidence="2" type="ORF">K437DRAFT_262515</name>
</gene>